<sequence length="106" mass="11784">MSMMLVVSRHFEELTPVRVLETLPIDVLRRTRGLPNESPTSNKTWPDNVFISGGNTHLTSRFCGVVLDPTTIFKMVSEPPPRSIGPPAIRFPLSGHPPFMSTNQAQ</sequence>
<dbReference type="Proteomes" id="UP000002051">
    <property type="component" value="Chromosome 5"/>
</dbReference>
<evidence type="ECO:0000313" key="4">
    <source>
        <dbReference type="Proteomes" id="UP000002051"/>
    </source>
</evidence>
<evidence type="ECO:0000313" key="3">
    <source>
        <dbReference type="EnsemblPlants" id="AES97725"/>
    </source>
</evidence>
<name>G7K8V6_MEDTR</name>
<feature type="region of interest" description="Disordered" evidence="1">
    <location>
        <begin position="84"/>
        <end position="106"/>
    </location>
</feature>
<dbReference type="PaxDb" id="3880-AES97725"/>
<dbReference type="EnsemblPlants" id="AES97725">
    <property type="protein sequence ID" value="AES97725"/>
    <property type="gene ID" value="MTR_5g059000"/>
</dbReference>
<evidence type="ECO:0000256" key="1">
    <source>
        <dbReference type="SAM" id="MobiDB-lite"/>
    </source>
</evidence>
<reference evidence="2 4" key="2">
    <citation type="journal article" date="2014" name="BMC Genomics">
        <title>An improved genome release (version Mt4.0) for the model legume Medicago truncatula.</title>
        <authorList>
            <person name="Tang H."/>
            <person name="Krishnakumar V."/>
            <person name="Bidwell S."/>
            <person name="Rosen B."/>
            <person name="Chan A."/>
            <person name="Zhou S."/>
            <person name="Gentzbittel L."/>
            <person name="Childs K.L."/>
            <person name="Yandell M."/>
            <person name="Gundlach H."/>
            <person name="Mayer K.F."/>
            <person name="Schwartz D.C."/>
            <person name="Town C.D."/>
        </authorList>
    </citation>
    <scope>GENOME REANNOTATION</scope>
    <source>
        <strain evidence="3 4">cv. Jemalong A17</strain>
    </source>
</reference>
<dbReference type="EMBL" id="CM001221">
    <property type="protein sequence ID" value="AES97725.1"/>
    <property type="molecule type" value="Genomic_DNA"/>
</dbReference>
<proteinExistence type="predicted"/>
<accession>G7K8V6</accession>
<keyword evidence="4" id="KW-1185">Reference proteome</keyword>
<organism evidence="2 4">
    <name type="scientific">Medicago truncatula</name>
    <name type="common">Barrel medic</name>
    <name type="synonym">Medicago tribuloides</name>
    <dbReference type="NCBI Taxonomy" id="3880"/>
    <lineage>
        <taxon>Eukaryota</taxon>
        <taxon>Viridiplantae</taxon>
        <taxon>Streptophyta</taxon>
        <taxon>Embryophyta</taxon>
        <taxon>Tracheophyta</taxon>
        <taxon>Spermatophyta</taxon>
        <taxon>Magnoliopsida</taxon>
        <taxon>eudicotyledons</taxon>
        <taxon>Gunneridae</taxon>
        <taxon>Pentapetalae</taxon>
        <taxon>rosids</taxon>
        <taxon>fabids</taxon>
        <taxon>Fabales</taxon>
        <taxon>Fabaceae</taxon>
        <taxon>Papilionoideae</taxon>
        <taxon>50 kb inversion clade</taxon>
        <taxon>NPAAA clade</taxon>
        <taxon>Hologalegina</taxon>
        <taxon>IRL clade</taxon>
        <taxon>Trifolieae</taxon>
        <taxon>Medicago</taxon>
    </lineage>
</organism>
<dbReference type="HOGENOM" id="CLU_2227139_0_0_1"/>
<reference evidence="2 4" key="1">
    <citation type="journal article" date="2011" name="Nature">
        <title>The Medicago genome provides insight into the evolution of rhizobial symbioses.</title>
        <authorList>
            <person name="Young N.D."/>
            <person name="Debelle F."/>
            <person name="Oldroyd G.E."/>
            <person name="Geurts R."/>
            <person name="Cannon S.B."/>
            <person name="Udvardi M.K."/>
            <person name="Benedito V.A."/>
            <person name="Mayer K.F."/>
            <person name="Gouzy J."/>
            <person name="Schoof H."/>
            <person name="Van de Peer Y."/>
            <person name="Proost S."/>
            <person name="Cook D.R."/>
            <person name="Meyers B.C."/>
            <person name="Spannagl M."/>
            <person name="Cheung F."/>
            <person name="De Mita S."/>
            <person name="Krishnakumar V."/>
            <person name="Gundlach H."/>
            <person name="Zhou S."/>
            <person name="Mudge J."/>
            <person name="Bharti A.K."/>
            <person name="Murray J.D."/>
            <person name="Naoumkina M.A."/>
            <person name="Rosen B."/>
            <person name="Silverstein K.A."/>
            <person name="Tang H."/>
            <person name="Rombauts S."/>
            <person name="Zhao P.X."/>
            <person name="Zhou P."/>
            <person name="Barbe V."/>
            <person name="Bardou P."/>
            <person name="Bechner M."/>
            <person name="Bellec A."/>
            <person name="Berger A."/>
            <person name="Berges H."/>
            <person name="Bidwell S."/>
            <person name="Bisseling T."/>
            <person name="Choisne N."/>
            <person name="Couloux A."/>
            <person name="Denny R."/>
            <person name="Deshpande S."/>
            <person name="Dai X."/>
            <person name="Doyle J.J."/>
            <person name="Dudez A.M."/>
            <person name="Farmer A.D."/>
            <person name="Fouteau S."/>
            <person name="Franken C."/>
            <person name="Gibelin C."/>
            <person name="Gish J."/>
            <person name="Goldstein S."/>
            <person name="Gonzalez A.J."/>
            <person name="Green P.J."/>
            <person name="Hallab A."/>
            <person name="Hartog M."/>
            <person name="Hua A."/>
            <person name="Humphray S.J."/>
            <person name="Jeong D.H."/>
            <person name="Jing Y."/>
            <person name="Jocker A."/>
            <person name="Kenton S.M."/>
            <person name="Kim D.J."/>
            <person name="Klee K."/>
            <person name="Lai H."/>
            <person name="Lang C."/>
            <person name="Lin S."/>
            <person name="Macmil S.L."/>
            <person name="Magdelenat G."/>
            <person name="Matthews L."/>
            <person name="McCorrison J."/>
            <person name="Monaghan E.L."/>
            <person name="Mun J.H."/>
            <person name="Najar F.Z."/>
            <person name="Nicholson C."/>
            <person name="Noirot C."/>
            <person name="O'Bleness M."/>
            <person name="Paule C.R."/>
            <person name="Poulain J."/>
            <person name="Prion F."/>
            <person name="Qin B."/>
            <person name="Qu C."/>
            <person name="Retzel E.F."/>
            <person name="Riddle C."/>
            <person name="Sallet E."/>
            <person name="Samain S."/>
            <person name="Samson N."/>
            <person name="Sanders I."/>
            <person name="Saurat O."/>
            <person name="Scarpelli C."/>
            <person name="Schiex T."/>
            <person name="Segurens B."/>
            <person name="Severin A.J."/>
            <person name="Sherrier D.J."/>
            <person name="Shi R."/>
            <person name="Sims S."/>
            <person name="Singer S.R."/>
            <person name="Sinharoy S."/>
            <person name="Sterck L."/>
            <person name="Viollet A."/>
            <person name="Wang B.B."/>
            <person name="Wang K."/>
            <person name="Wang M."/>
            <person name="Wang X."/>
            <person name="Warfsmann J."/>
            <person name="Weissenbach J."/>
            <person name="White D.D."/>
            <person name="White J.D."/>
            <person name="Wiley G.B."/>
            <person name="Wincker P."/>
            <person name="Xing Y."/>
            <person name="Yang L."/>
            <person name="Yao Z."/>
            <person name="Ying F."/>
            <person name="Zhai J."/>
            <person name="Zhou L."/>
            <person name="Zuber A."/>
            <person name="Denarie J."/>
            <person name="Dixon R.A."/>
            <person name="May G.D."/>
            <person name="Schwartz D.C."/>
            <person name="Rogers J."/>
            <person name="Quetier F."/>
            <person name="Town C.D."/>
            <person name="Roe B.A."/>
        </authorList>
    </citation>
    <scope>NUCLEOTIDE SEQUENCE [LARGE SCALE GENOMIC DNA]</scope>
    <source>
        <strain evidence="2">A17</strain>
        <strain evidence="3 4">cv. Jemalong A17</strain>
    </source>
</reference>
<gene>
    <name evidence="2" type="ordered locus">MTR_5g059000</name>
</gene>
<dbReference type="AlphaFoldDB" id="G7K8V6"/>
<evidence type="ECO:0000313" key="2">
    <source>
        <dbReference type="EMBL" id="AES97725.1"/>
    </source>
</evidence>
<reference evidence="3" key="3">
    <citation type="submission" date="2015-04" db="UniProtKB">
        <authorList>
            <consortium name="EnsemblPlants"/>
        </authorList>
    </citation>
    <scope>IDENTIFICATION</scope>
    <source>
        <strain evidence="3">cv. Jemalong A17</strain>
    </source>
</reference>
<protein>
    <submittedName>
        <fullName evidence="2 3">Uncharacterized protein</fullName>
    </submittedName>
</protein>